<accession>A0A191Z378</accession>
<sequence length="1982" mass="227285">MQEITLSNKSIRLGWLKCLINENLKPGLNQFGPREIKAETINDANLSVINDSGIIKISYEESELSKHTFLFPKECTLSSVRKLPHDHICKYLWGGENIGNLLKEPIWSTTVEGVATPDWFSLNDDHLFAVEVKTFNGDGLIAFERAMGQYSGVLQSCIYPALNISICVGSKSIVCSECLTIEQHIVDTLCLLYRITKRIQNLCHDKGWLHDFDYSKGTETVILPTMSLPPSSTEKLLITEEMRKVWKSLPAIPDAERLINDNIQHMKMSQSVKAEDYRSMEAKYKGRPLSNGDQILRVGLMTALIGDDFPPVDLYANPVLNCLVEDFTRKRADHPGVEPKHVYLRGHLESYYNLSKSDILRGLWSSYFQLPDVELFRSSNKPERPRETKELCLDPGRGSCHVSPLTLIETDNEIKAIRAEKKSENSYRPSPIDLRYWSDLLFTKIEPVSEGTFTSVEGKEVSMPYQDELWYSMSRFWQRLVEELNIGRFSATGKWNRFHVQKLHPYDAYLFVHGTGADSHQFYYLICKTKIYSAVAGLDLLQIPGTDWWYTSKIQSMNSSKINQWLNLHERLISLRFFWNSVFHRSVLRSQNHFTASFLIGFEAKQSTIDMLSLFRYLYMELCKEVSHRNVFKIQSKFPEVLRTPVQCWIMHSMIKTMRLGDSSLGVLVSEDDPSSMDFKELRSWVDSYPVPSFSTILSLSYMHYVVPHPFDSGLNGRVAIMEKLLREESKLPTDRSKIGWSSPSMSELGDHEFSVGFVKSMGLEASKYVRNRYNNFSEFWVAVSKKLKEQTYSTFSTFKKSTYRDSKGDLVREFCFKTIEELSKDLGWNVDDEAGFSPFDKLQQLIDLSTHDPGVRDVTIFVKDQQTGLREIFVLTMCMRILIKFMEIVSRVINTCLPNETLSVPSRKEYLIKKHSRYVYESKKALLSKCNPQEYDHITLRYSSSSDAKSWCQQFCMPTFGCFYESCLSQFGPESEGLIRIIHSILNLITQKHIHIDPRVKQWFMTHPDVIGSSDTFNTLSDLFNKRIPGLYEDESIVNLSNMMQGIPHETSSALHASYLMLASSSLKDLVLRMSKSSKIKNLVIGECVVTNMVSSDDSGIIFSLPIAYPKCKEEESQKELSVVREIFSRAGHNLEECKRYFSARVSLEKSTVFAETPVYEFNSKFYVGVSVNTAEIKFVCSPFTLGYHTVIRERVSEALSTLSGCLREGVRQDQLNIIQLCLRRMHHRFLYFDWWDSSVNRDLNQLCSPVLGTVPLIREGLIGFFNLQNMGDYVRLIDPRSNILIDQNLPSYDISDDLRFSLSMRMISRYQKVLARVLPKFNSMIKNYESSEELSLKYLSRELFETEQVLIKLMSPGSKIAMSYVDVAKIHMASCFAATQNCIKLPGNERKISLREAVEMTRKTQSAVPPNIEVDHNPTIKQLVEMLNDTYEVPCFAEQARFSQSMSLLPESQNFLTHADIRRTLVEGWRYGFSGERLQCLSWCRRMDNRLKSDFSDTFRSMDCDIRELDRAINSMETRASTVHVLCFKPLSNNLNEIYASFLSSSMSRRYSLCVGRSRFNCEEGREIDETLLKGANEVVKYLSMEGKGWKIRKIKTQFRERAISSASAFISNSGFCDCTNGMHLIICVLDASRNFRIDLRKLDIRGNKRFFISDSLGFMKVRTHWYVLKREMTKWCVKRKEGSPMLNMDGCTQDIANNEDFIIDSTLLKIDTESEETFSIKSNVWTSDSHKKYPLSIDPKPWESSLLSIKYQNISIDEYCELLGSPYNTALCKKITKISLSCGKEILGWRFWTHMTKLCRGKHGQGEHSLAYSLLNNAMPHWKKPKSEEPPPITLLTKVEPPADFEDFFDDIFNNALGGDDGCESILPENPVTTVALEELFSHDFFPGLEADPQDLYYNSLMPTADLTNHNDVIRSSFLKHSRICYITAATRETQDEGLFGVPEELIDALQKAADISKPIDIDTGEILMEPEESASTDI</sequence>
<name>A0A191Z378_9VIRU</name>
<evidence type="ECO:0000256" key="5">
    <source>
        <dbReference type="ARBA" id="ARBA00030436"/>
    </source>
</evidence>
<dbReference type="PROSITE" id="PS50525">
    <property type="entry name" value="RDRP_SSRNA_NEG_SEG"/>
    <property type="match status" value="1"/>
</dbReference>
<protein>
    <recommendedName>
        <fullName evidence="2">RNA-directed RNA polymerase L</fullName>
        <ecNumber evidence="1">2.7.7.48</ecNumber>
    </recommendedName>
    <alternativeName>
        <fullName evidence="4">Large structural protein</fullName>
    </alternativeName>
    <alternativeName>
        <fullName evidence="6">Replicase</fullName>
    </alternativeName>
    <alternativeName>
        <fullName evidence="5">Transcriptase</fullName>
    </alternativeName>
</protein>
<dbReference type="GO" id="GO:0006351">
    <property type="term" value="P:DNA-templated transcription"/>
    <property type="evidence" value="ECO:0007669"/>
    <property type="project" value="InterPro"/>
</dbReference>
<evidence type="ECO:0000256" key="2">
    <source>
        <dbReference type="ARBA" id="ARBA00018602"/>
    </source>
</evidence>
<evidence type="ECO:0000259" key="7">
    <source>
        <dbReference type="PROSITE" id="PS50525"/>
    </source>
</evidence>
<dbReference type="InterPro" id="IPR007099">
    <property type="entry name" value="RNA-dir_pol_NSvirus"/>
</dbReference>
<dbReference type="InterPro" id="IPR007322">
    <property type="entry name" value="RNA_pol_bunyavir"/>
</dbReference>
<dbReference type="GO" id="GO:0003968">
    <property type="term" value="F:RNA-directed RNA polymerase activity"/>
    <property type="evidence" value="ECO:0007669"/>
    <property type="project" value="UniProtKB-EC"/>
</dbReference>
<organism evidence="8">
    <name type="scientific">Leptomonas moramango virus</name>
    <dbReference type="NCBI Taxonomy" id="1859148"/>
    <lineage>
        <taxon>Viruses</taxon>
        <taxon>Riboviria</taxon>
        <taxon>Orthornavirae</taxon>
        <taxon>Negarnaviricota</taxon>
        <taxon>Polyploviricotina</taxon>
        <taxon>Bunyaviricetes</taxon>
        <taxon>Hareavirales</taxon>
        <taxon>Leishbuviridae</taxon>
        <taxon>Shilevirus</taxon>
        <taxon>Shilevirus leptomonadis</taxon>
    </lineage>
</organism>
<evidence type="ECO:0000256" key="3">
    <source>
        <dbReference type="ARBA" id="ARBA00022679"/>
    </source>
</evidence>
<feature type="domain" description="RdRp catalytic" evidence="7">
    <location>
        <begin position="928"/>
        <end position="1142"/>
    </location>
</feature>
<evidence type="ECO:0000256" key="6">
    <source>
        <dbReference type="ARBA" id="ARBA00031012"/>
    </source>
</evidence>
<dbReference type="EC" id="2.7.7.48" evidence="1"/>
<reference evidence="8" key="1">
    <citation type="journal article" date="2016" name="Genome Announc.">
        <title>A novel bunyavirus-like virus of trypanosomatid protist parasites.</title>
        <authorList>
            <person name="Akopyants N.S."/>
            <person name="Lye L.-F."/>
            <person name="Dobson D.E."/>
            <person name="Lukes J."/>
            <person name="Beverley S.M."/>
        </authorList>
    </citation>
    <scope>NUCLEOTIDE SEQUENCE</scope>
    <source>
        <strain evidence="8">LepmorLBV1b-L</strain>
    </source>
</reference>
<dbReference type="GO" id="GO:0039694">
    <property type="term" value="P:viral RNA genome replication"/>
    <property type="evidence" value="ECO:0007669"/>
    <property type="project" value="InterPro"/>
</dbReference>
<proteinExistence type="predicted"/>
<evidence type="ECO:0000313" key="8">
    <source>
        <dbReference type="EMBL" id="ANJ59513.1"/>
    </source>
</evidence>
<keyword evidence="3" id="KW-0808">Transferase</keyword>
<evidence type="ECO:0000256" key="1">
    <source>
        <dbReference type="ARBA" id="ARBA00012494"/>
    </source>
</evidence>
<evidence type="ECO:0000256" key="4">
    <source>
        <dbReference type="ARBA" id="ARBA00030285"/>
    </source>
</evidence>
<dbReference type="EMBL" id="KX280015">
    <property type="protein sequence ID" value="ANJ59513.1"/>
    <property type="molecule type" value="Viral_cRNA"/>
</dbReference>
<dbReference type="Pfam" id="PF04196">
    <property type="entry name" value="Bunya_RdRp"/>
    <property type="match status" value="1"/>
</dbReference>